<evidence type="ECO:0000313" key="3">
    <source>
        <dbReference type="Proteomes" id="UP000466345"/>
    </source>
</evidence>
<evidence type="ECO:0000313" key="2">
    <source>
        <dbReference type="EMBL" id="MQY11334.1"/>
    </source>
</evidence>
<protein>
    <submittedName>
        <fullName evidence="2">Uncharacterized protein</fullName>
    </submittedName>
</protein>
<dbReference type="Proteomes" id="UP000466345">
    <property type="component" value="Unassembled WGS sequence"/>
</dbReference>
<proteinExistence type="predicted"/>
<dbReference type="RefSeq" id="WP_153450606.1">
    <property type="nucleotide sequence ID" value="NZ_WEGJ01000003.1"/>
</dbReference>
<comment type="caution">
    <text evidence="2">The sequence shown here is derived from an EMBL/GenBank/DDBJ whole genome shotgun (WGS) entry which is preliminary data.</text>
</comment>
<dbReference type="EMBL" id="WEGJ01000003">
    <property type="protein sequence ID" value="MQY11334.1"/>
    <property type="molecule type" value="Genomic_DNA"/>
</dbReference>
<sequence length="85" mass="9229">MPHRTHLTPPVHLGYPLPDPPPAQGCAACEALAAYRAEARGAGDLAAVSDCNVGIRRHPHEDHLGDRPHPHEDHLGDRPHPHGER</sequence>
<gene>
    <name evidence="2" type="ORF">SRB5_14490</name>
</gene>
<name>A0A7K0CEZ4_9ACTN</name>
<feature type="compositionally biased region" description="Basic and acidic residues" evidence="1">
    <location>
        <begin position="59"/>
        <end position="85"/>
    </location>
</feature>
<dbReference type="OrthoDB" id="4246243at2"/>
<accession>A0A7K0CEZ4</accession>
<feature type="region of interest" description="Disordered" evidence="1">
    <location>
        <begin position="1"/>
        <end position="22"/>
    </location>
</feature>
<evidence type="ECO:0000256" key="1">
    <source>
        <dbReference type="SAM" id="MobiDB-lite"/>
    </source>
</evidence>
<organism evidence="2 3">
    <name type="scientific">Streptomyces smaragdinus</name>
    <dbReference type="NCBI Taxonomy" id="2585196"/>
    <lineage>
        <taxon>Bacteria</taxon>
        <taxon>Bacillati</taxon>
        <taxon>Actinomycetota</taxon>
        <taxon>Actinomycetes</taxon>
        <taxon>Kitasatosporales</taxon>
        <taxon>Streptomycetaceae</taxon>
        <taxon>Streptomyces</taxon>
    </lineage>
</organism>
<keyword evidence="3" id="KW-1185">Reference proteome</keyword>
<feature type="region of interest" description="Disordered" evidence="1">
    <location>
        <begin position="56"/>
        <end position="85"/>
    </location>
</feature>
<reference evidence="2 3" key="1">
    <citation type="submission" date="2019-10" db="EMBL/GenBank/DDBJ databases">
        <title>Streptomyces smaragdinus sp. nov. and Streptomyces fabii sp. nov., isolated from the gut of fungus growing-termite Macrotermes natalensis.</title>
        <authorList>
            <person name="Schwitalla J."/>
            <person name="Benndorf R."/>
            <person name="Martin K."/>
            <person name="De Beer W."/>
            <person name="Kaster A.-K."/>
            <person name="Vollmers J."/>
            <person name="Poulsen M."/>
            <person name="Beemelmanns C."/>
        </authorList>
    </citation>
    <scope>NUCLEOTIDE SEQUENCE [LARGE SCALE GENOMIC DNA]</scope>
    <source>
        <strain evidence="2 3">RB5</strain>
    </source>
</reference>
<dbReference type="AlphaFoldDB" id="A0A7K0CEZ4"/>